<evidence type="ECO:0000313" key="2">
    <source>
        <dbReference type="Proteomes" id="UP000000305"/>
    </source>
</evidence>
<dbReference type="HOGENOM" id="CLU_2576247_0_0_1"/>
<name>E9HMR6_DAPPU</name>
<dbReference type="AlphaFoldDB" id="E9HMR6"/>
<dbReference type="InParanoid" id="E9HMR6"/>
<accession>E9HMR6</accession>
<keyword evidence="2" id="KW-1185">Reference proteome</keyword>
<protein>
    <submittedName>
        <fullName evidence="1">Uncharacterized protein</fullName>
    </submittedName>
</protein>
<dbReference type="EMBL" id="GL732689">
    <property type="protein sequence ID" value="EFX66981.1"/>
    <property type="molecule type" value="Genomic_DNA"/>
</dbReference>
<gene>
    <name evidence="1" type="ORF">DAPPUDRAFT_262286</name>
</gene>
<dbReference type="KEGG" id="dpx:DAPPUDRAFT_262286"/>
<organism evidence="1 2">
    <name type="scientific">Daphnia pulex</name>
    <name type="common">Water flea</name>
    <dbReference type="NCBI Taxonomy" id="6669"/>
    <lineage>
        <taxon>Eukaryota</taxon>
        <taxon>Metazoa</taxon>
        <taxon>Ecdysozoa</taxon>
        <taxon>Arthropoda</taxon>
        <taxon>Crustacea</taxon>
        <taxon>Branchiopoda</taxon>
        <taxon>Diplostraca</taxon>
        <taxon>Cladocera</taxon>
        <taxon>Anomopoda</taxon>
        <taxon>Daphniidae</taxon>
        <taxon>Daphnia</taxon>
    </lineage>
</organism>
<dbReference type="Proteomes" id="UP000000305">
    <property type="component" value="Unassembled WGS sequence"/>
</dbReference>
<proteinExistence type="predicted"/>
<sequence>MALPCFSATHGALNNFMVLRMDKIEVRWRWDQVLGYRTTRIGTGIGITILSKTSTGNGIADRKKPSIGIYSHALKYNKTGH</sequence>
<evidence type="ECO:0000313" key="1">
    <source>
        <dbReference type="EMBL" id="EFX66981.1"/>
    </source>
</evidence>
<reference evidence="1 2" key="1">
    <citation type="journal article" date="2011" name="Science">
        <title>The ecoresponsive genome of Daphnia pulex.</title>
        <authorList>
            <person name="Colbourne J.K."/>
            <person name="Pfrender M.E."/>
            <person name="Gilbert D."/>
            <person name="Thomas W.K."/>
            <person name="Tucker A."/>
            <person name="Oakley T.H."/>
            <person name="Tokishita S."/>
            <person name="Aerts A."/>
            <person name="Arnold G.J."/>
            <person name="Basu M.K."/>
            <person name="Bauer D.J."/>
            <person name="Caceres C.E."/>
            <person name="Carmel L."/>
            <person name="Casola C."/>
            <person name="Choi J.H."/>
            <person name="Detter J.C."/>
            <person name="Dong Q."/>
            <person name="Dusheyko S."/>
            <person name="Eads B.D."/>
            <person name="Frohlich T."/>
            <person name="Geiler-Samerotte K.A."/>
            <person name="Gerlach D."/>
            <person name="Hatcher P."/>
            <person name="Jogdeo S."/>
            <person name="Krijgsveld J."/>
            <person name="Kriventseva E.V."/>
            <person name="Kultz D."/>
            <person name="Laforsch C."/>
            <person name="Lindquist E."/>
            <person name="Lopez J."/>
            <person name="Manak J.R."/>
            <person name="Muller J."/>
            <person name="Pangilinan J."/>
            <person name="Patwardhan R.P."/>
            <person name="Pitluck S."/>
            <person name="Pritham E.J."/>
            <person name="Rechtsteiner A."/>
            <person name="Rho M."/>
            <person name="Rogozin I.B."/>
            <person name="Sakarya O."/>
            <person name="Salamov A."/>
            <person name="Schaack S."/>
            <person name="Shapiro H."/>
            <person name="Shiga Y."/>
            <person name="Skalitzky C."/>
            <person name="Smith Z."/>
            <person name="Souvorov A."/>
            <person name="Sung W."/>
            <person name="Tang Z."/>
            <person name="Tsuchiya D."/>
            <person name="Tu H."/>
            <person name="Vos H."/>
            <person name="Wang M."/>
            <person name="Wolf Y.I."/>
            <person name="Yamagata H."/>
            <person name="Yamada T."/>
            <person name="Ye Y."/>
            <person name="Shaw J.R."/>
            <person name="Andrews J."/>
            <person name="Crease T.J."/>
            <person name="Tang H."/>
            <person name="Lucas S.M."/>
            <person name="Robertson H.M."/>
            <person name="Bork P."/>
            <person name="Koonin E.V."/>
            <person name="Zdobnov E.M."/>
            <person name="Grigoriev I.V."/>
            <person name="Lynch M."/>
            <person name="Boore J.L."/>
        </authorList>
    </citation>
    <scope>NUCLEOTIDE SEQUENCE [LARGE SCALE GENOMIC DNA]</scope>
</reference>